<keyword evidence="4" id="KW-1185">Reference proteome</keyword>
<keyword evidence="1" id="KW-0472">Membrane</keyword>
<sequence length="176" mass="18318">MERLGPGLLVLALAAGLIALVLVGWRGRLRRQSGVPAPPAAPAALGEERMRCEGQYVVTTTAGDWLDRVAVHGLGIRTEATASVHGTGVLFERAGAGDLFLPREDIEGVRLESGMAGKFVEEGGLVVISWSLGGTDVDTGFRARFAAEKNALVAAIEDLIKTAPGTGAGQERVSSD</sequence>
<evidence type="ECO:0000259" key="2">
    <source>
        <dbReference type="Pfam" id="PF25362"/>
    </source>
</evidence>
<name>A0ABU9WZG7_9MICC</name>
<evidence type="ECO:0000256" key="1">
    <source>
        <dbReference type="SAM" id="Phobius"/>
    </source>
</evidence>
<dbReference type="InterPro" id="IPR057446">
    <property type="entry name" value="PH_bac"/>
</dbReference>
<protein>
    <recommendedName>
        <fullName evidence="2">PH domain-containing protein</fullName>
    </recommendedName>
</protein>
<organism evidence="3 4">
    <name type="scientific">Sinomonas halotolerans</name>
    <dbReference type="NCBI Taxonomy" id="1644133"/>
    <lineage>
        <taxon>Bacteria</taxon>
        <taxon>Bacillati</taxon>
        <taxon>Actinomycetota</taxon>
        <taxon>Actinomycetes</taxon>
        <taxon>Micrococcales</taxon>
        <taxon>Micrococcaceae</taxon>
        <taxon>Sinomonas</taxon>
    </lineage>
</organism>
<evidence type="ECO:0000313" key="3">
    <source>
        <dbReference type="EMBL" id="MEN2744586.1"/>
    </source>
</evidence>
<reference evidence="3 4" key="1">
    <citation type="submission" date="2024-05" db="EMBL/GenBank/DDBJ databases">
        <title>Sinomonas sp. nov., isolated from a waste landfill.</title>
        <authorList>
            <person name="Zhao Y."/>
        </authorList>
    </citation>
    <scope>NUCLEOTIDE SEQUENCE [LARGE SCALE GENOMIC DNA]</scope>
    <source>
        <strain evidence="3 4">CCTCC AB2014300</strain>
    </source>
</reference>
<dbReference type="RefSeq" id="WP_345884717.1">
    <property type="nucleotide sequence ID" value="NZ_JBDFRB010000006.1"/>
</dbReference>
<feature type="domain" description="PH" evidence="2">
    <location>
        <begin position="36"/>
        <end position="156"/>
    </location>
</feature>
<accession>A0ABU9WZG7</accession>
<dbReference type="Proteomes" id="UP001422074">
    <property type="component" value="Unassembled WGS sequence"/>
</dbReference>
<gene>
    <name evidence="3" type="ORF">ABCQ75_08525</name>
</gene>
<keyword evidence="1" id="KW-0812">Transmembrane</keyword>
<comment type="caution">
    <text evidence="3">The sequence shown here is derived from an EMBL/GenBank/DDBJ whole genome shotgun (WGS) entry which is preliminary data.</text>
</comment>
<feature type="transmembrane region" description="Helical" evidence="1">
    <location>
        <begin position="6"/>
        <end position="25"/>
    </location>
</feature>
<evidence type="ECO:0000313" key="4">
    <source>
        <dbReference type="Proteomes" id="UP001422074"/>
    </source>
</evidence>
<proteinExistence type="predicted"/>
<keyword evidence="1" id="KW-1133">Transmembrane helix</keyword>
<dbReference type="Pfam" id="PF25362">
    <property type="entry name" value="bPH_11"/>
    <property type="match status" value="1"/>
</dbReference>
<dbReference type="EMBL" id="JBDFRB010000006">
    <property type="protein sequence ID" value="MEN2744586.1"/>
    <property type="molecule type" value="Genomic_DNA"/>
</dbReference>